<feature type="domain" description="ABC transporter" evidence="4">
    <location>
        <begin position="313"/>
        <end position="532"/>
    </location>
</feature>
<keyword evidence="1" id="KW-0677">Repeat</keyword>
<dbReference type="InterPro" id="IPR017871">
    <property type="entry name" value="ABC_transporter-like_CS"/>
</dbReference>
<organism evidence="5 6">
    <name type="scientific">Coxiella burnetii (strain Dugway 5J108-111)</name>
    <dbReference type="NCBI Taxonomy" id="434922"/>
    <lineage>
        <taxon>Bacteria</taxon>
        <taxon>Pseudomonadati</taxon>
        <taxon>Pseudomonadota</taxon>
        <taxon>Gammaproteobacteria</taxon>
        <taxon>Legionellales</taxon>
        <taxon>Coxiellaceae</taxon>
        <taxon>Coxiella</taxon>
    </lineage>
</organism>
<dbReference type="SMART" id="SM00382">
    <property type="entry name" value="AAA"/>
    <property type="match status" value="2"/>
</dbReference>
<dbReference type="Pfam" id="PF00005">
    <property type="entry name" value="ABC_tran"/>
    <property type="match status" value="2"/>
</dbReference>
<dbReference type="KEGG" id="cbd:CBUD_0168"/>
<proteinExistence type="predicted"/>
<dbReference type="InterPro" id="IPR032781">
    <property type="entry name" value="ABC_tran_Xtn"/>
</dbReference>
<feature type="domain" description="ABC transporter" evidence="4">
    <location>
        <begin position="2"/>
        <end position="246"/>
    </location>
</feature>
<dbReference type="InterPro" id="IPR003439">
    <property type="entry name" value="ABC_transporter-like_ATP-bd"/>
</dbReference>
<dbReference type="RefSeq" id="WP_011996442.1">
    <property type="nucleotide sequence ID" value="NC_009727.1"/>
</dbReference>
<evidence type="ECO:0000256" key="3">
    <source>
        <dbReference type="ARBA" id="ARBA00022840"/>
    </source>
</evidence>
<dbReference type="GO" id="GO:0016887">
    <property type="term" value="F:ATP hydrolysis activity"/>
    <property type="evidence" value="ECO:0007669"/>
    <property type="project" value="InterPro"/>
</dbReference>
<dbReference type="InterPro" id="IPR050611">
    <property type="entry name" value="ABCF"/>
</dbReference>
<keyword evidence="3 5" id="KW-0067">ATP-binding</keyword>
<dbReference type="GO" id="GO:0005524">
    <property type="term" value="F:ATP binding"/>
    <property type="evidence" value="ECO:0007669"/>
    <property type="project" value="UniProtKB-KW"/>
</dbReference>
<gene>
    <name evidence="5" type="ordered locus">CBUD_0168</name>
</gene>
<evidence type="ECO:0000313" key="5">
    <source>
        <dbReference type="EMBL" id="ABS76669.1"/>
    </source>
</evidence>
<dbReference type="SUPFAM" id="SSF52540">
    <property type="entry name" value="P-loop containing nucleoside triphosphate hydrolases"/>
    <property type="match status" value="2"/>
</dbReference>
<dbReference type="CDD" id="cd03221">
    <property type="entry name" value="ABCF_EF-3"/>
    <property type="match status" value="2"/>
</dbReference>
<reference evidence="5 6" key="1">
    <citation type="journal article" date="2009" name="Infect. Immun.">
        <title>Comparative genomics reveal extensive transposon-mediated genomic plasticity and diversity among potential effector proteins within the genus Coxiella.</title>
        <authorList>
            <person name="Beare P.A."/>
            <person name="Unsworth N."/>
            <person name="Andoh M."/>
            <person name="Voth D.E."/>
            <person name="Omsland A."/>
            <person name="Gilk S.D."/>
            <person name="Williams K.P."/>
            <person name="Sobral B.W."/>
            <person name="Kupko J.J.III."/>
            <person name="Porcella S.F."/>
            <person name="Samuel J.E."/>
            <person name="Heinzen R.A."/>
        </authorList>
    </citation>
    <scope>NUCLEOTIDE SEQUENCE [LARGE SCALE GENOMIC DNA]</scope>
    <source>
        <strain evidence="5 6">Dugway 5J108-111</strain>
    </source>
</reference>
<name>A9KBF0_COXBN</name>
<keyword evidence="2" id="KW-0547">Nucleotide-binding</keyword>
<dbReference type="PROSITE" id="PS00211">
    <property type="entry name" value="ABC_TRANSPORTER_1"/>
    <property type="match status" value="2"/>
</dbReference>
<dbReference type="InterPro" id="IPR027417">
    <property type="entry name" value="P-loop_NTPase"/>
</dbReference>
<dbReference type="InterPro" id="IPR003593">
    <property type="entry name" value="AAA+_ATPase"/>
</dbReference>
<dbReference type="FunFam" id="3.40.50.300:FF:000011">
    <property type="entry name" value="Putative ABC transporter ATP-binding component"/>
    <property type="match status" value="1"/>
</dbReference>
<dbReference type="EMBL" id="CP000733">
    <property type="protein sequence ID" value="ABS76669.1"/>
    <property type="molecule type" value="Genomic_DNA"/>
</dbReference>
<dbReference type="PROSITE" id="PS50893">
    <property type="entry name" value="ABC_TRANSPORTER_2"/>
    <property type="match status" value="2"/>
</dbReference>
<protein>
    <submittedName>
        <fullName evidence="5">ABC transporter ATP-binding protein</fullName>
    </submittedName>
</protein>
<sequence length="532" mass="59694">MLSLKNVSIAQGTKTLIEKINFSIFEKHRVGIVGSNGCGKTSLFEVIQGRLEPSAGEAQLAKGVRLASLAQEVRASSVSAIHYAISGDTELSRVMEKLNEAEQKEDYETVMECHNKLHALDGYSAEARAAKILNGLGFSAEEVYLPVKHFSGGWRMRLSLAKCLFTPSDLLLLDEPTNHLDMEAIIWLETFIKHYPGAVLMVSHDRDFLDNTVTHIAHIENQQFKLYTGNYSSFEMERAQRIALQNAQYKKQQMQIAHMMKFVDRFRAKASKAKQAQSRLRAIEKMEIIKPIYEKSPYQFKFMPPAKMPNPMLTLKRVDLGYDNQVVIKQVSFNIMAGERIGLLGLNGAGKSTLIKGLRGELTPLRGSINRPSQLVIGYFAQHQVDYLPLEESPLSLLSRENSERENSESEGKLIAYLGSFGFNRDQSLSPVKQFSGGEKARIALALIIWRRPNLLLLDEPTNHLDLEVRQALAFALQEYEGALLLVSHDRHLMRTLVNELYLVEGGTVKTFEGSVEDYQGRVDCSNGDSGL</sequence>
<dbReference type="AlphaFoldDB" id="A9KBF0"/>
<dbReference type="HOGENOM" id="CLU_000604_36_0_6"/>
<dbReference type="Pfam" id="PF12848">
    <property type="entry name" value="ABC_tran_Xtn"/>
    <property type="match status" value="1"/>
</dbReference>
<evidence type="ECO:0000259" key="4">
    <source>
        <dbReference type="PROSITE" id="PS50893"/>
    </source>
</evidence>
<evidence type="ECO:0000256" key="2">
    <source>
        <dbReference type="ARBA" id="ARBA00022741"/>
    </source>
</evidence>
<evidence type="ECO:0000256" key="1">
    <source>
        <dbReference type="ARBA" id="ARBA00022737"/>
    </source>
</evidence>
<accession>A9KBF0</accession>
<dbReference type="Proteomes" id="UP000008555">
    <property type="component" value="Chromosome"/>
</dbReference>
<dbReference type="PANTHER" id="PTHR19211">
    <property type="entry name" value="ATP-BINDING TRANSPORT PROTEIN-RELATED"/>
    <property type="match status" value="1"/>
</dbReference>
<dbReference type="Gene3D" id="3.40.50.300">
    <property type="entry name" value="P-loop containing nucleotide triphosphate hydrolases"/>
    <property type="match status" value="2"/>
</dbReference>
<evidence type="ECO:0000313" key="6">
    <source>
        <dbReference type="Proteomes" id="UP000008555"/>
    </source>
</evidence>
<dbReference type="PANTHER" id="PTHR19211:SF14">
    <property type="entry name" value="ATP-BINDING CASSETTE SUB-FAMILY F MEMBER 1"/>
    <property type="match status" value="1"/>
</dbReference>